<keyword evidence="3" id="KW-1185">Reference proteome</keyword>
<evidence type="ECO:0000256" key="1">
    <source>
        <dbReference type="SAM" id="MobiDB-lite"/>
    </source>
</evidence>
<evidence type="ECO:0000313" key="3">
    <source>
        <dbReference type="Proteomes" id="UP001066276"/>
    </source>
</evidence>
<name>A0AAV7QFD4_PLEWA</name>
<gene>
    <name evidence="2" type="ORF">NDU88_004423</name>
</gene>
<proteinExistence type="predicted"/>
<sequence length="106" mass="11801">MAAHKGHKKDSNVKDLLSKVSAKKHDPHREGLEDDLSRPASVTVTHVTDDLKAPITRTFLEYLFGALRHDFMSLCQELLADLKIVHHDLNDLCTRASSVEDGGDAR</sequence>
<dbReference type="AlphaFoldDB" id="A0AAV7QFD4"/>
<dbReference type="Proteomes" id="UP001066276">
    <property type="component" value="Chromosome 6"/>
</dbReference>
<comment type="caution">
    <text evidence="2">The sequence shown here is derived from an EMBL/GenBank/DDBJ whole genome shotgun (WGS) entry which is preliminary data.</text>
</comment>
<accession>A0AAV7QFD4</accession>
<reference evidence="2" key="1">
    <citation type="journal article" date="2022" name="bioRxiv">
        <title>Sequencing and chromosome-scale assembly of the giantPleurodeles waltlgenome.</title>
        <authorList>
            <person name="Brown T."/>
            <person name="Elewa A."/>
            <person name="Iarovenko S."/>
            <person name="Subramanian E."/>
            <person name="Araus A.J."/>
            <person name="Petzold A."/>
            <person name="Susuki M."/>
            <person name="Suzuki K.-i.T."/>
            <person name="Hayashi T."/>
            <person name="Toyoda A."/>
            <person name="Oliveira C."/>
            <person name="Osipova E."/>
            <person name="Leigh N.D."/>
            <person name="Simon A."/>
            <person name="Yun M.H."/>
        </authorList>
    </citation>
    <scope>NUCLEOTIDE SEQUENCE</scope>
    <source>
        <strain evidence="2">20211129_DDA</strain>
        <tissue evidence="2">Liver</tissue>
    </source>
</reference>
<organism evidence="2 3">
    <name type="scientific">Pleurodeles waltl</name>
    <name type="common">Iberian ribbed newt</name>
    <dbReference type="NCBI Taxonomy" id="8319"/>
    <lineage>
        <taxon>Eukaryota</taxon>
        <taxon>Metazoa</taxon>
        <taxon>Chordata</taxon>
        <taxon>Craniata</taxon>
        <taxon>Vertebrata</taxon>
        <taxon>Euteleostomi</taxon>
        <taxon>Amphibia</taxon>
        <taxon>Batrachia</taxon>
        <taxon>Caudata</taxon>
        <taxon>Salamandroidea</taxon>
        <taxon>Salamandridae</taxon>
        <taxon>Pleurodelinae</taxon>
        <taxon>Pleurodeles</taxon>
    </lineage>
</organism>
<dbReference type="EMBL" id="JANPWB010000010">
    <property type="protein sequence ID" value="KAJ1138032.1"/>
    <property type="molecule type" value="Genomic_DNA"/>
</dbReference>
<evidence type="ECO:0000313" key="2">
    <source>
        <dbReference type="EMBL" id="KAJ1138032.1"/>
    </source>
</evidence>
<feature type="region of interest" description="Disordered" evidence="1">
    <location>
        <begin position="1"/>
        <end position="37"/>
    </location>
</feature>
<protein>
    <submittedName>
        <fullName evidence="2">Uncharacterized protein</fullName>
    </submittedName>
</protein>
<feature type="compositionally biased region" description="Basic and acidic residues" evidence="1">
    <location>
        <begin position="9"/>
        <end position="37"/>
    </location>
</feature>